<feature type="transmembrane region" description="Helical" evidence="1">
    <location>
        <begin position="9"/>
        <end position="28"/>
    </location>
</feature>
<proteinExistence type="predicted"/>
<keyword evidence="1" id="KW-0812">Transmembrane</keyword>
<dbReference type="AlphaFoldDB" id="A0A4R6BB11"/>
<keyword evidence="3" id="KW-1185">Reference proteome</keyword>
<evidence type="ECO:0000313" key="3">
    <source>
        <dbReference type="Proteomes" id="UP000295310"/>
    </source>
</evidence>
<organism evidence="2 3">
    <name type="scientific">Macrococcus brunensis</name>
    <dbReference type="NCBI Taxonomy" id="198483"/>
    <lineage>
        <taxon>Bacteria</taxon>
        <taxon>Bacillati</taxon>
        <taxon>Bacillota</taxon>
        <taxon>Bacilli</taxon>
        <taxon>Bacillales</taxon>
        <taxon>Staphylococcaceae</taxon>
        <taxon>Macrococcus</taxon>
    </lineage>
</organism>
<protein>
    <submittedName>
        <fullName evidence="2">Uncharacterized protein</fullName>
    </submittedName>
</protein>
<evidence type="ECO:0000313" key="2">
    <source>
        <dbReference type="EMBL" id="TDL94103.1"/>
    </source>
</evidence>
<gene>
    <name evidence="2" type="ORF">ERX27_10075</name>
</gene>
<accession>A0A4R6BB11</accession>
<dbReference type="Proteomes" id="UP000295310">
    <property type="component" value="Unassembled WGS sequence"/>
</dbReference>
<sequence length="67" mass="7611">MTIRISKDFLAYFFFFLMMATFGIIYMAQSNVLYEKPLTHEVGQTQVQSTANTHSATMNGEVLGIVR</sequence>
<keyword evidence="1" id="KW-0472">Membrane</keyword>
<dbReference type="OrthoDB" id="2418546at2"/>
<reference evidence="2 3" key="1">
    <citation type="submission" date="2019-01" db="EMBL/GenBank/DDBJ databases">
        <title>Draft genome sequences of the type strains of six Macrococcus species.</title>
        <authorList>
            <person name="Mazhar S."/>
            <person name="Altermann E."/>
            <person name="Hill C."/>
            <person name="Mcauliffe O."/>
        </authorList>
    </citation>
    <scope>NUCLEOTIDE SEQUENCE [LARGE SCALE GENOMIC DNA]</scope>
    <source>
        <strain evidence="2 3">CCM4811</strain>
    </source>
</reference>
<name>A0A4R6BB11_9STAP</name>
<comment type="caution">
    <text evidence="2">The sequence shown here is derived from an EMBL/GenBank/DDBJ whole genome shotgun (WGS) entry which is preliminary data.</text>
</comment>
<evidence type="ECO:0000256" key="1">
    <source>
        <dbReference type="SAM" id="Phobius"/>
    </source>
</evidence>
<keyword evidence="1" id="KW-1133">Transmembrane helix</keyword>
<dbReference type="EMBL" id="SCWA01000023">
    <property type="protein sequence ID" value="TDL94103.1"/>
    <property type="molecule type" value="Genomic_DNA"/>
</dbReference>
<dbReference type="RefSeq" id="WP_133432700.1">
    <property type="nucleotide sequence ID" value="NZ_SCWA01000023.1"/>
</dbReference>